<dbReference type="SUPFAM" id="SSF52833">
    <property type="entry name" value="Thioredoxin-like"/>
    <property type="match status" value="1"/>
</dbReference>
<keyword evidence="2" id="KW-0812">Transmembrane</keyword>
<dbReference type="VEuPathDB" id="FungiDB:DIURU_001558"/>
<dbReference type="PROSITE" id="PS51354">
    <property type="entry name" value="GLUTAREDOXIN_2"/>
    <property type="match status" value="1"/>
</dbReference>
<name>A0A642UVC8_DIURU</name>
<reference evidence="3 4" key="1">
    <citation type="submission" date="2019-07" db="EMBL/GenBank/DDBJ databases">
        <title>Genome assembly of two rare yeast pathogens: Diutina rugosa and Trichomonascus ciferrii.</title>
        <authorList>
            <person name="Mixao V."/>
            <person name="Saus E."/>
            <person name="Hansen A."/>
            <person name="Lass-Flor C."/>
            <person name="Gabaldon T."/>
        </authorList>
    </citation>
    <scope>NUCLEOTIDE SEQUENCE [LARGE SCALE GENOMIC DNA]</scope>
    <source>
        <strain evidence="3 4">CBS 613</strain>
    </source>
</reference>
<protein>
    <recommendedName>
        <fullName evidence="5">Glutaredoxin domain-containing protein</fullName>
    </recommendedName>
</protein>
<feature type="compositionally biased region" description="Low complexity" evidence="1">
    <location>
        <begin position="53"/>
        <end position="70"/>
    </location>
</feature>
<dbReference type="EMBL" id="SWFT01000050">
    <property type="protein sequence ID" value="KAA8905130.1"/>
    <property type="molecule type" value="Genomic_DNA"/>
</dbReference>
<gene>
    <name evidence="3" type="ORF">DIURU_001558</name>
</gene>
<dbReference type="InterPro" id="IPR036249">
    <property type="entry name" value="Thioredoxin-like_sf"/>
</dbReference>
<feature type="transmembrane region" description="Helical" evidence="2">
    <location>
        <begin position="20"/>
        <end position="46"/>
    </location>
</feature>
<proteinExistence type="predicted"/>
<evidence type="ECO:0008006" key="5">
    <source>
        <dbReference type="Google" id="ProtNLM"/>
    </source>
</evidence>
<dbReference type="RefSeq" id="XP_034013516.1">
    <property type="nucleotide sequence ID" value="XM_034154114.1"/>
</dbReference>
<dbReference type="Proteomes" id="UP000449547">
    <property type="component" value="Unassembled WGS sequence"/>
</dbReference>
<comment type="caution">
    <text evidence="3">The sequence shown here is derived from an EMBL/GenBank/DDBJ whole genome shotgun (WGS) entry which is preliminary data.</text>
</comment>
<evidence type="ECO:0000313" key="3">
    <source>
        <dbReference type="EMBL" id="KAA8905130.1"/>
    </source>
</evidence>
<evidence type="ECO:0000256" key="2">
    <source>
        <dbReference type="SAM" id="Phobius"/>
    </source>
</evidence>
<organism evidence="3 4">
    <name type="scientific">Diutina rugosa</name>
    <name type="common">Yeast</name>
    <name type="synonym">Candida rugosa</name>
    <dbReference type="NCBI Taxonomy" id="5481"/>
    <lineage>
        <taxon>Eukaryota</taxon>
        <taxon>Fungi</taxon>
        <taxon>Dikarya</taxon>
        <taxon>Ascomycota</taxon>
        <taxon>Saccharomycotina</taxon>
        <taxon>Pichiomycetes</taxon>
        <taxon>Debaryomycetaceae</taxon>
        <taxon>Diutina</taxon>
    </lineage>
</organism>
<sequence length="186" mass="20140">MPYEKSGSSTKRSPPQSAKWLALIIATVAMCLLTWAVTGASAPSFYRSPDSAPMMMTSPMPPSRSATASAQSGERNPTADLREIFAVTPVLLLVDRPSAKLRQVEVALRKLSITPEMTVVDLAQHPNHDAIVDYLENISSWGDDVPRLFIGGRPEATLDDILRWDQEGSLASTVRARGNGLISLGH</sequence>
<accession>A0A642UVC8</accession>
<dbReference type="OrthoDB" id="4026741at2759"/>
<dbReference type="Gene3D" id="3.40.30.10">
    <property type="entry name" value="Glutaredoxin"/>
    <property type="match status" value="1"/>
</dbReference>
<feature type="region of interest" description="Disordered" evidence="1">
    <location>
        <begin position="53"/>
        <end position="77"/>
    </location>
</feature>
<keyword evidence="4" id="KW-1185">Reference proteome</keyword>
<keyword evidence="2" id="KW-1133">Transmembrane helix</keyword>
<dbReference type="AlphaFoldDB" id="A0A642UVC8"/>
<keyword evidence="2" id="KW-0472">Membrane</keyword>
<evidence type="ECO:0000256" key="1">
    <source>
        <dbReference type="SAM" id="MobiDB-lite"/>
    </source>
</evidence>
<dbReference type="GeneID" id="54780211"/>
<evidence type="ECO:0000313" key="4">
    <source>
        <dbReference type="Proteomes" id="UP000449547"/>
    </source>
</evidence>